<dbReference type="GO" id="GO:0030170">
    <property type="term" value="F:pyridoxal phosphate binding"/>
    <property type="evidence" value="ECO:0007669"/>
    <property type="project" value="TreeGrafter"/>
</dbReference>
<dbReference type="PANTHER" id="PTHR30244">
    <property type="entry name" value="TRANSAMINASE"/>
    <property type="match status" value="1"/>
</dbReference>
<dbReference type="Gene3D" id="3.40.640.10">
    <property type="entry name" value="Type I PLP-dependent aspartate aminotransferase-like (Major domain)"/>
    <property type="match status" value="1"/>
</dbReference>
<sequence>MSTALCFTGSFTAQLPIPDAGIAGAETLMCSGALHRYDRADSEVSGLERDFANYLGAHYCLAVASGGSAMTVALRAAGVEQGDRVLTNSFTLAPVPGSIAAAGAFPVFVETTEDLTIDLDDLAAKLGQAKVLLLSHMRGHICDMTRLMQLCDAHDVTVIEDCAHTMGATWEGTPSGRFGAMACYSTQSYKHINSGEGGLLVSDDAGLMARAILLSGSYMLYDRHGASPTPDAFEGLWPDIPNMSCRMDNLRAAILRPQIDLLDRRCEDWTVRYRVIEEALRPAAVSLIPRNDREGFVGSSIQFRLPDWSSERIADLVSRCGDRGVVLKWFGADRPSGFTSRVDHWRYAESDGMPRSRDILRSLLDMRISLTFSEEDCRLIAQIILEEVERG</sequence>
<dbReference type="Pfam" id="PF01041">
    <property type="entry name" value="DegT_DnrJ_EryC1"/>
    <property type="match status" value="1"/>
</dbReference>
<keyword evidence="3" id="KW-0808">Transferase</keyword>
<dbReference type="InterPro" id="IPR015424">
    <property type="entry name" value="PyrdxlP-dep_Trfase"/>
</dbReference>
<accession>A0A5B8ITH3</accession>
<evidence type="ECO:0000256" key="2">
    <source>
        <dbReference type="RuleBase" id="RU004508"/>
    </source>
</evidence>
<organism evidence="3 4">
    <name type="scientific">Qingshengfaniella alkalisoli</name>
    <dbReference type="NCBI Taxonomy" id="2599296"/>
    <lineage>
        <taxon>Bacteria</taxon>
        <taxon>Pseudomonadati</taxon>
        <taxon>Pseudomonadota</taxon>
        <taxon>Alphaproteobacteria</taxon>
        <taxon>Rhodobacterales</taxon>
        <taxon>Paracoccaceae</taxon>
        <taxon>Qingshengfaniella</taxon>
    </lineage>
</organism>
<gene>
    <name evidence="3" type="ORF">FPZ52_03275</name>
</gene>
<evidence type="ECO:0000313" key="4">
    <source>
        <dbReference type="Proteomes" id="UP000318483"/>
    </source>
</evidence>
<dbReference type="KEGG" id="lit:FPZ52_03275"/>
<dbReference type="AlphaFoldDB" id="A0A5B8ITH3"/>
<dbReference type="OrthoDB" id="9768668at2"/>
<protein>
    <submittedName>
        <fullName evidence="3">Aminotransferase class I/II-fold pyridoxal phosphate-dependent enzyme</fullName>
    </submittedName>
</protein>
<dbReference type="EMBL" id="CP042261">
    <property type="protein sequence ID" value="QDY68743.1"/>
    <property type="molecule type" value="Genomic_DNA"/>
</dbReference>
<dbReference type="InterPro" id="IPR015421">
    <property type="entry name" value="PyrdxlP-dep_Trfase_major"/>
</dbReference>
<keyword evidence="2" id="KW-0663">Pyridoxal phosphate</keyword>
<reference evidence="3 4" key="1">
    <citation type="submission" date="2019-07" db="EMBL/GenBank/DDBJ databases">
        <title>Litoreibacter alkalisoli sp. nov., isolated from saline-alkaline soil.</title>
        <authorList>
            <person name="Wang S."/>
            <person name="Xu L."/>
            <person name="Xing Y.-T."/>
            <person name="Sun J.-Q."/>
        </authorList>
    </citation>
    <scope>NUCLEOTIDE SEQUENCE [LARGE SCALE GENOMIC DNA]</scope>
    <source>
        <strain evidence="3 4">LN3S51</strain>
    </source>
</reference>
<name>A0A5B8ITH3_9RHOB</name>
<dbReference type="PANTHER" id="PTHR30244:SF34">
    <property type="entry name" value="DTDP-4-AMINO-4,6-DIDEOXYGALACTOSE TRANSAMINASE"/>
    <property type="match status" value="1"/>
</dbReference>
<dbReference type="GO" id="GO:0008483">
    <property type="term" value="F:transaminase activity"/>
    <property type="evidence" value="ECO:0007669"/>
    <property type="project" value="UniProtKB-KW"/>
</dbReference>
<keyword evidence="4" id="KW-1185">Reference proteome</keyword>
<comment type="similarity">
    <text evidence="1 2">Belongs to the DegT/DnrJ/EryC1 family.</text>
</comment>
<dbReference type="SUPFAM" id="SSF53383">
    <property type="entry name" value="PLP-dependent transferases"/>
    <property type="match status" value="1"/>
</dbReference>
<dbReference type="GO" id="GO:0000271">
    <property type="term" value="P:polysaccharide biosynthetic process"/>
    <property type="evidence" value="ECO:0007669"/>
    <property type="project" value="TreeGrafter"/>
</dbReference>
<proteinExistence type="inferred from homology"/>
<evidence type="ECO:0000256" key="1">
    <source>
        <dbReference type="ARBA" id="ARBA00037999"/>
    </source>
</evidence>
<dbReference type="InterPro" id="IPR000653">
    <property type="entry name" value="DegT/StrS_aminotransferase"/>
</dbReference>
<dbReference type="RefSeq" id="WP_146363672.1">
    <property type="nucleotide sequence ID" value="NZ_CP042261.1"/>
</dbReference>
<dbReference type="Proteomes" id="UP000318483">
    <property type="component" value="Chromosome"/>
</dbReference>
<evidence type="ECO:0000313" key="3">
    <source>
        <dbReference type="EMBL" id="QDY68743.1"/>
    </source>
</evidence>
<keyword evidence="3" id="KW-0032">Aminotransferase</keyword>